<evidence type="ECO:0000256" key="2">
    <source>
        <dbReference type="ARBA" id="ARBA00022692"/>
    </source>
</evidence>
<feature type="transmembrane region" description="Helical" evidence="5">
    <location>
        <begin position="128"/>
        <end position="148"/>
    </location>
</feature>
<feature type="transmembrane region" description="Helical" evidence="5">
    <location>
        <begin position="75"/>
        <end position="96"/>
    </location>
</feature>
<dbReference type="AlphaFoldDB" id="A0A1F4VFM0"/>
<name>A0A1F4VFM0_UNCKA</name>
<feature type="transmembrane region" description="Helical" evidence="5">
    <location>
        <begin position="223"/>
        <end position="253"/>
    </location>
</feature>
<keyword evidence="2 5" id="KW-0812">Transmembrane</keyword>
<accession>A0A1F4VFM0</accession>
<feature type="transmembrane region" description="Helical" evidence="5">
    <location>
        <begin position="102"/>
        <end position="121"/>
    </location>
</feature>
<dbReference type="GO" id="GO:0016020">
    <property type="term" value="C:membrane"/>
    <property type="evidence" value="ECO:0007669"/>
    <property type="project" value="UniProtKB-SubCell"/>
</dbReference>
<proteinExistence type="predicted"/>
<dbReference type="EMBL" id="MEVI01000001">
    <property type="protein sequence ID" value="OGC55915.1"/>
    <property type="molecule type" value="Genomic_DNA"/>
</dbReference>
<comment type="subcellular location">
    <subcellularLocation>
        <location evidence="1">Membrane</location>
        <topology evidence="1">Multi-pass membrane protein</topology>
    </subcellularLocation>
</comment>
<keyword evidence="4 5" id="KW-0472">Membrane</keyword>
<evidence type="ECO:0000256" key="1">
    <source>
        <dbReference type="ARBA" id="ARBA00004141"/>
    </source>
</evidence>
<feature type="transmembrane region" description="Helical" evidence="5">
    <location>
        <begin position="340"/>
        <end position="362"/>
    </location>
</feature>
<gene>
    <name evidence="7" type="ORF">A3A78_02655</name>
</gene>
<comment type="caution">
    <text evidence="7">The sequence shown here is derived from an EMBL/GenBank/DDBJ whole genome shotgun (WGS) entry which is preliminary data.</text>
</comment>
<evidence type="ECO:0000256" key="4">
    <source>
        <dbReference type="ARBA" id="ARBA00023136"/>
    </source>
</evidence>
<dbReference type="InterPro" id="IPR007016">
    <property type="entry name" value="O-antigen_ligase-rel_domated"/>
</dbReference>
<feature type="transmembrane region" description="Helical" evidence="5">
    <location>
        <begin position="194"/>
        <end position="211"/>
    </location>
</feature>
<dbReference type="InterPro" id="IPR051533">
    <property type="entry name" value="WaaL-like"/>
</dbReference>
<evidence type="ECO:0000256" key="3">
    <source>
        <dbReference type="ARBA" id="ARBA00022989"/>
    </source>
</evidence>
<dbReference type="PANTHER" id="PTHR37422:SF13">
    <property type="entry name" value="LIPOPOLYSACCHARIDE BIOSYNTHESIS PROTEIN PA4999-RELATED"/>
    <property type="match status" value="1"/>
</dbReference>
<feature type="transmembrane region" description="Helical" evidence="5">
    <location>
        <begin position="399"/>
        <end position="417"/>
    </location>
</feature>
<protein>
    <recommendedName>
        <fullName evidence="6">O-antigen ligase-related domain-containing protein</fullName>
    </recommendedName>
</protein>
<reference evidence="7 8" key="1">
    <citation type="journal article" date="2016" name="Nat. Commun.">
        <title>Thousands of microbial genomes shed light on interconnected biogeochemical processes in an aquifer system.</title>
        <authorList>
            <person name="Anantharaman K."/>
            <person name="Brown C.T."/>
            <person name="Hug L.A."/>
            <person name="Sharon I."/>
            <person name="Castelle C.J."/>
            <person name="Probst A.J."/>
            <person name="Thomas B.C."/>
            <person name="Singh A."/>
            <person name="Wilkins M.J."/>
            <person name="Karaoz U."/>
            <person name="Brodie E.L."/>
            <person name="Williams K.H."/>
            <person name="Hubbard S.S."/>
            <person name="Banfield J.F."/>
        </authorList>
    </citation>
    <scope>NUCLEOTIDE SEQUENCE [LARGE SCALE GENOMIC DNA]</scope>
</reference>
<dbReference type="PANTHER" id="PTHR37422">
    <property type="entry name" value="TEICHURONIC ACID BIOSYNTHESIS PROTEIN TUAE"/>
    <property type="match status" value="1"/>
</dbReference>
<feature type="transmembrane region" description="Helical" evidence="5">
    <location>
        <begin position="265"/>
        <end position="283"/>
    </location>
</feature>
<dbReference type="Pfam" id="PF04932">
    <property type="entry name" value="Wzy_C"/>
    <property type="match status" value="1"/>
</dbReference>
<feature type="transmembrane region" description="Helical" evidence="5">
    <location>
        <begin position="45"/>
        <end position="63"/>
    </location>
</feature>
<evidence type="ECO:0000313" key="8">
    <source>
        <dbReference type="Proteomes" id="UP000176504"/>
    </source>
</evidence>
<sequence length="424" mass="48818">MLKRLHTFLFFSLIFFLPVNLGKHFIFNWSYTSNILVDYLIPTFYVTDLIIIGIFILFDLDIIKNRPRYRFTSGVLPLFAFLFLYIVSVSFSVFSYPSLYKLVKIYEFIFLFLYVSLNFSIERDLKKLAGVISFPLFFESFLGFAQWVKKASLFSNYLFFGEIPYTYRTLGVSYEGFFGRAVIPPYGTLPHPNVLGGFLAISLSILLYSFFKSKRLSLFQVLAFLYGLLVLFLTLSTSSILAFFLGVSLLVLLRRFKKEFLFKGAFFLIIFLNLFLPVVMNEIKSERASIYRRDDLLKASVKMIKGNPLTGVGLNMFTINLEKYGGVRGIIKFIQPVHNVFYLVASESGIVTLVFFSGFLYLIFMKVLSKGHEVFPLILILEVFFIGTFDHYPFTIQQGFILTWLTLGMGLSTIVLHEKSLAPT</sequence>
<organism evidence="7 8">
    <name type="scientific">candidate division WWE3 bacterium RIFCSPLOWO2_01_FULL_41_18</name>
    <dbReference type="NCBI Taxonomy" id="1802625"/>
    <lineage>
        <taxon>Bacteria</taxon>
        <taxon>Katanobacteria</taxon>
    </lineage>
</organism>
<feature type="domain" description="O-antigen ligase-related" evidence="6">
    <location>
        <begin position="222"/>
        <end position="356"/>
    </location>
</feature>
<evidence type="ECO:0000313" key="7">
    <source>
        <dbReference type="EMBL" id="OGC55915.1"/>
    </source>
</evidence>
<evidence type="ECO:0000256" key="5">
    <source>
        <dbReference type="SAM" id="Phobius"/>
    </source>
</evidence>
<keyword evidence="3 5" id="KW-1133">Transmembrane helix</keyword>
<evidence type="ECO:0000259" key="6">
    <source>
        <dbReference type="Pfam" id="PF04932"/>
    </source>
</evidence>
<dbReference type="Proteomes" id="UP000176504">
    <property type="component" value="Unassembled WGS sequence"/>
</dbReference>